<evidence type="ECO:0000313" key="2">
    <source>
        <dbReference type="Proteomes" id="UP000663881"/>
    </source>
</evidence>
<dbReference type="Proteomes" id="UP000663881">
    <property type="component" value="Unassembled WGS sequence"/>
</dbReference>
<evidence type="ECO:0000313" key="1">
    <source>
        <dbReference type="EMBL" id="CAF4328077.1"/>
    </source>
</evidence>
<name>A0A820JW37_9BILA</name>
<feature type="non-terminal residue" evidence="1">
    <location>
        <position position="28"/>
    </location>
</feature>
<gene>
    <name evidence="1" type="ORF">OKA104_LOCUS47617</name>
</gene>
<dbReference type="AlphaFoldDB" id="A0A820JW37"/>
<protein>
    <submittedName>
        <fullName evidence="1">Uncharacterized protein</fullName>
    </submittedName>
</protein>
<proteinExistence type="predicted"/>
<sequence length="28" mass="3003">MAQIIPEPLSQKPGIQLIKAGSLEMVPL</sequence>
<comment type="caution">
    <text evidence="1">The sequence shown here is derived from an EMBL/GenBank/DDBJ whole genome shotgun (WGS) entry which is preliminary data.</text>
</comment>
<organism evidence="1 2">
    <name type="scientific">Adineta steineri</name>
    <dbReference type="NCBI Taxonomy" id="433720"/>
    <lineage>
        <taxon>Eukaryota</taxon>
        <taxon>Metazoa</taxon>
        <taxon>Spiralia</taxon>
        <taxon>Gnathifera</taxon>
        <taxon>Rotifera</taxon>
        <taxon>Eurotatoria</taxon>
        <taxon>Bdelloidea</taxon>
        <taxon>Adinetida</taxon>
        <taxon>Adinetidae</taxon>
        <taxon>Adineta</taxon>
    </lineage>
</organism>
<dbReference type="EMBL" id="CAJOAY010019175">
    <property type="protein sequence ID" value="CAF4328077.1"/>
    <property type="molecule type" value="Genomic_DNA"/>
</dbReference>
<accession>A0A820JW37</accession>
<reference evidence="1" key="1">
    <citation type="submission" date="2021-02" db="EMBL/GenBank/DDBJ databases">
        <authorList>
            <person name="Nowell W R."/>
        </authorList>
    </citation>
    <scope>NUCLEOTIDE SEQUENCE</scope>
</reference>